<evidence type="ECO:0000313" key="6">
    <source>
        <dbReference type="EMBL" id="MDQ7918580.1"/>
    </source>
</evidence>
<evidence type="ECO:0000256" key="1">
    <source>
        <dbReference type="ARBA" id="ARBA00005417"/>
    </source>
</evidence>
<dbReference type="SMART" id="SM00382">
    <property type="entry name" value="AAA"/>
    <property type="match status" value="1"/>
</dbReference>
<evidence type="ECO:0000256" key="3">
    <source>
        <dbReference type="ARBA" id="ARBA00022741"/>
    </source>
</evidence>
<dbReference type="RefSeq" id="WP_308865578.1">
    <property type="nucleotide sequence ID" value="NZ_JAVHUL010000053.1"/>
</dbReference>
<organism evidence="6 7">
    <name type="scientific">Mesonia profundi</name>
    <dbReference type="NCBI Taxonomy" id="3070998"/>
    <lineage>
        <taxon>Bacteria</taxon>
        <taxon>Pseudomonadati</taxon>
        <taxon>Bacteroidota</taxon>
        <taxon>Flavobacteriia</taxon>
        <taxon>Flavobacteriales</taxon>
        <taxon>Flavobacteriaceae</taxon>
        <taxon>Mesonia</taxon>
    </lineage>
</organism>
<keyword evidence="4 6" id="KW-0067">ATP-binding</keyword>
<dbReference type="InterPro" id="IPR003593">
    <property type="entry name" value="AAA+_ATPase"/>
</dbReference>
<dbReference type="PROSITE" id="PS50893">
    <property type="entry name" value="ABC_TRANSPORTER_2"/>
    <property type="match status" value="1"/>
</dbReference>
<evidence type="ECO:0000256" key="2">
    <source>
        <dbReference type="ARBA" id="ARBA00022448"/>
    </source>
</evidence>
<keyword evidence="3" id="KW-0547">Nucleotide-binding</keyword>
<name>A0ABU1A4L4_9FLAO</name>
<evidence type="ECO:0000313" key="7">
    <source>
        <dbReference type="Proteomes" id="UP001230915"/>
    </source>
</evidence>
<proteinExistence type="inferred from homology"/>
<dbReference type="PANTHER" id="PTHR42734:SF6">
    <property type="entry name" value="MOLYBDATE IMPORT ATP-BINDING PROTEIN MOLC"/>
    <property type="match status" value="1"/>
</dbReference>
<dbReference type="InterPro" id="IPR050153">
    <property type="entry name" value="Metal_Ion_Import_ABC"/>
</dbReference>
<evidence type="ECO:0000256" key="4">
    <source>
        <dbReference type="ARBA" id="ARBA00022840"/>
    </source>
</evidence>
<accession>A0ABU1A4L4</accession>
<dbReference type="InterPro" id="IPR027417">
    <property type="entry name" value="P-loop_NTPase"/>
</dbReference>
<keyword evidence="2" id="KW-0813">Transport</keyword>
<dbReference type="PANTHER" id="PTHR42734">
    <property type="entry name" value="METAL TRANSPORT SYSTEM ATP-BINDING PROTEIN TM_0124-RELATED"/>
    <property type="match status" value="1"/>
</dbReference>
<comment type="caution">
    <text evidence="6">The sequence shown here is derived from an EMBL/GenBank/DDBJ whole genome shotgun (WGS) entry which is preliminary data.</text>
</comment>
<dbReference type="Proteomes" id="UP001230915">
    <property type="component" value="Unassembled WGS sequence"/>
</dbReference>
<reference evidence="6 7" key="1">
    <citation type="submission" date="2023-08" db="EMBL/GenBank/DDBJ databases">
        <title>Mesonia sp. MT50, isolated from deep-sea sediment of the Mariana Trench.</title>
        <authorList>
            <person name="Fu H."/>
        </authorList>
    </citation>
    <scope>NUCLEOTIDE SEQUENCE [LARGE SCALE GENOMIC DNA]</scope>
    <source>
        <strain evidence="6 7">MT50</strain>
    </source>
</reference>
<protein>
    <submittedName>
        <fullName evidence="6">ABC transporter ATP-binding protein</fullName>
    </submittedName>
</protein>
<sequence>MILEVDNIELSYDGKPILDAVYLKAETGKVTGILGRNGSGKTSLLSIIYGSTSPKYKLIRVDGRPITKKMYKTGLIAYLPQFSYLPAHMTLKKAFYLYEISWKDFVAKFPSFKPMERFRKAEISGGELRLVETYLILRSKAKILLLDEPFSNLSPLYIAHLKEIIQEIKNQKIIVLTDHFYNDVLDAADKIYLCKNRKLQLMKNQQELIDQGYLPLDAKVLQ</sequence>
<feature type="domain" description="ABC transporter" evidence="5">
    <location>
        <begin position="3"/>
        <end position="221"/>
    </location>
</feature>
<comment type="similarity">
    <text evidence="1">Belongs to the ABC transporter superfamily.</text>
</comment>
<gene>
    <name evidence="6" type="ORF">RBU60_13455</name>
</gene>
<dbReference type="Gene3D" id="3.40.50.300">
    <property type="entry name" value="P-loop containing nucleotide triphosphate hydrolases"/>
    <property type="match status" value="1"/>
</dbReference>
<dbReference type="Pfam" id="PF00005">
    <property type="entry name" value="ABC_tran"/>
    <property type="match status" value="1"/>
</dbReference>
<keyword evidence="7" id="KW-1185">Reference proteome</keyword>
<evidence type="ECO:0000259" key="5">
    <source>
        <dbReference type="PROSITE" id="PS50893"/>
    </source>
</evidence>
<dbReference type="EMBL" id="JAVHUL010000053">
    <property type="protein sequence ID" value="MDQ7918580.1"/>
    <property type="molecule type" value="Genomic_DNA"/>
</dbReference>
<dbReference type="GO" id="GO:0005524">
    <property type="term" value="F:ATP binding"/>
    <property type="evidence" value="ECO:0007669"/>
    <property type="project" value="UniProtKB-KW"/>
</dbReference>
<dbReference type="InterPro" id="IPR003439">
    <property type="entry name" value="ABC_transporter-like_ATP-bd"/>
</dbReference>
<dbReference type="SUPFAM" id="SSF52540">
    <property type="entry name" value="P-loop containing nucleoside triphosphate hydrolases"/>
    <property type="match status" value="1"/>
</dbReference>